<dbReference type="RefSeq" id="WP_132310295.1">
    <property type="nucleotide sequence ID" value="NZ_SMAR01000009.1"/>
</dbReference>
<comment type="similarity">
    <text evidence="8">Belongs to the FliO/MopB family.</text>
</comment>
<dbReference type="Proteomes" id="UP000295097">
    <property type="component" value="Unassembled WGS sequence"/>
</dbReference>
<dbReference type="InterPro" id="IPR052205">
    <property type="entry name" value="FliO/MopB"/>
</dbReference>
<proteinExistence type="inferred from homology"/>
<dbReference type="PANTHER" id="PTHR38766">
    <property type="entry name" value="FLAGELLAR PROTEIN FLIO"/>
    <property type="match status" value="1"/>
</dbReference>
<keyword evidence="5 10" id="KW-1133">Transmembrane helix</keyword>
<name>A0A4R3NST0_9HYPH</name>
<dbReference type="GO" id="GO:0044781">
    <property type="term" value="P:bacterial-type flagellum organization"/>
    <property type="evidence" value="ECO:0007669"/>
    <property type="project" value="InterPro"/>
</dbReference>
<organism evidence="11 12">
    <name type="scientific">Martelella mediterranea</name>
    <dbReference type="NCBI Taxonomy" id="293089"/>
    <lineage>
        <taxon>Bacteria</taxon>
        <taxon>Pseudomonadati</taxon>
        <taxon>Pseudomonadota</taxon>
        <taxon>Alphaproteobacteria</taxon>
        <taxon>Hyphomicrobiales</taxon>
        <taxon>Aurantimonadaceae</taxon>
        <taxon>Martelella</taxon>
    </lineage>
</organism>
<reference evidence="11 12" key="1">
    <citation type="submission" date="2019-03" db="EMBL/GenBank/DDBJ databases">
        <title>Freshwater and sediment microbial communities from various areas in North America, analyzing microbe dynamics in response to fracking.</title>
        <authorList>
            <person name="Lamendella R."/>
        </authorList>
    </citation>
    <scope>NUCLEOTIDE SEQUENCE [LARGE SCALE GENOMIC DNA]</scope>
    <source>
        <strain evidence="11 12">175.2</strain>
    </source>
</reference>
<evidence type="ECO:0000256" key="10">
    <source>
        <dbReference type="SAM" id="Phobius"/>
    </source>
</evidence>
<sequence length="132" mass="14463">MGESFFGGTLFNFPLISVAVIILALIAIGLLFRHRPPSPFIKGGKNRRPRLYVVDAAAVDARRRVILVRRDNVEHLVMIGGPNDILLETKIPAPIGTRHERTSSPRRPVSAGDTTAPRQEAGTAVPEPENEH</sequence>
<evidence type="ECO:0000256" key="5">
    <source>
        <dbReference type="ARBA" id="ARBA00022989"/>
    </source>
</evidence>
<evidence type="ECO:0000256" key="7">
    <source>
        <dbReference type="ARBA" id="ARBA00023143"/>
    </source>
</evidence>
<dbReference type="EMBL" id="SMAR01000009">
    <property type="protein sequence ID" value="TCT40291.1"/>
    <property type="molecule type" value="Genomic_DNA"/>
</dbReference>
<evidence type="ECO:0000256" key="9">
    <source>
        <dbReference type="SAM" id="MobiDB-lite"/>
    </source>
</evidence>
<dbReference type="PANTHER" id="PTHR38766:SF1">
    <property type="entry name" value="FLAGELLAR PROTEIN FLIO"/>
    <property type="match status" value="1"/>
</dbReference>
<dbReference type="AlphaFoldDB" id="A0A4R3NST0"/>
<keyword evidence="11" id="KW-0282">Flagellum</keyword>
<comment type="caution">
    <text evidence="11">The sequence shown here is derived from an EMBL/GenBank/DDBJ whole genome shotgun (WGS) entry which is preliminary data.</text>
</comment>
<evidence type="ECO:0000256" key="2">
    <source>
        <dbReference type="ARBA" id="ARBA00004236"/>
    </source>
</evidence>
<dbReference type="InterPro" id="IPR022781">
    <property type="entry name" value="Flagellar_biosynth_FliO"/>
</dbReference>
<feature type="region of interest" description="Disordered" evidence="9">
    <location>
        <begin position="94"/>
        <end position="132"/>
    </location>
</feature>
<evidence type="ECO:0000256" key="6">
    <source>
        <dbReference type="ARBA" id="ARBA00023136"/>
    </source>
</evidence>
<dbReference type="GO" id="GO:0005886">
    <property type="term" value="C:plasma membrane"/>
    <property type="evidence" value="ECO:0007669"/>
    <property type="project" value="UniProtKB-SubCell"/>
</dbReference>
<keyword evidence="11" id="KW-0969">Cilium</keyword>
<evidence type="ECO:0000256" key="1">
    <source>
        <dbReference type="ARBA" id="ARBA00004117"/>
    </source>
</evidence>
<keyword evidence="6 10" id="KW-0472">Membrane</keyword>
<protein>
    <submittedName>
        <fullName evidence="11">Flagellar biosynthesis protein FliO</fullName>
    </submittedName>
</protein>
<dbReference type="GO" id="GO:0009425">
    <property type="term" value="C:bacterial-type flagellum basal body"/>
    <property type="evidence" value="ECO:0007669"/>
    <property type="project" value="UniProtKB-SubCell"/>
</dbReference>
<feature type="transmembrane region" description="Helical" evidence="10">
    <location>
        <begin position="12"/>
        <end position="32"/>
    </location>
</feature>
<keyword evidence="4 10" id="KW-0812">Transmembrane</keyword>
<evidence type="ECO:0000256" key="8">
    <source>
        <dbReference type="ARBA" id="ARBA00037937"/>
    </source>
</evidence>
<dbReference type="OrthoDB" id="8456606at2"/>
<evidence type="ECO:0000256" key="3">
    <source>
        <dbReference type="ARBA" id="ARBA00022475"/>
    </source>
</evidence>
<keyword evidence="12" id="KW-1185">Reference proteome</keyword>
<evidence type="ECO:0000313" key="11">
    <source>
        <dbReference type="EMBL" id="TCT40291.1"/>
    </source>
</evidence>
<accession>A0A4R3NST0</accession>
<dbReference type="Pfam" id="PF04347">
    <property type="entry name" value="FliO"/>
    <property type="match status" value="1"/>
</dbReference>
<keyword evidence="11" id="KW-0966">Cell projection</keyword>
<gene>
    <name evidence="11" type="ORF">EDC90_100913</name>
</gene>
<evidence type="ECO:0000256" key="4">
    <source>
        <dbReference type="ARBA" id="ARBA00022692"/>
    </source>
</evidence>
<comment type="subcellular location">
    <subcellularLocation>
        <location evidence="1">Bacterial flagellum basal body</location>
    </subcellularLocation>
    <subcellularLocation>
        <location evidence="2">Cell membrane</location>
    </subcellularLocation>
</comment>
<keyword evidence="7" id="KW-0975">Bacterial flagellum</keyword>
<keyword evidence="3" id="KW-1003">Cell membrane</keyword>
<evidence type="ECO:0000313" key="12">
    <source>
        <dbReference type="Proteomes" id="UP000295097"/>
    </source>
</evidence>